<keyword evidence="3" id="KW-1185">Reference proteome</keyword>
<reference evidence="2" key="1">
    <citation type="submission" date="2020-03" db="EMBL/GenBank/DDBJ databases">
        <authorList>
            <person name="Weist P."/>
        </authorList>
    </citation>
    <scope>NUCLEOTIDE SEQUENCE</scope>
</reference>
<dbReference type="Proteomes" id="UP001153269">
    <property type="component" value="Unassembled WGS sequence"/>
</dbReference>
<feature type="region of interest" description="Disordered" evidence="1">
    <location>
        <begin position="28"/>
        <end position="149"/>
    </location>
</feature>
<feature type="compositionally biased region" description="Basic and acidic residues" evidence="1">
    <location>
        <begin position="140"/>
        <end position="149"/>
    </location>
</feature>
<proteinExistence type="predicted"/>
<name>A0A9N7UDK8_PLEPL</name>
<feature type="compositionally biased region" description="Polar residues" evidence="1">
    <location>
        <begin position="89"/>
        <end position="99"/>
    </location>
</feature>
<protein>
    <submittedName>
        <fullName evidence="2">Uncharacterized protein</fullName>
    </submittedName>
</protein>
<evidence type="ECO:0000313" key="3">
    <source>
        <dbReference type="Proteomes" id="UP001153269"/>
    </source>
</evidence>
<feature type="compositionally biased region" description="Acidic residues" evidence="1">
    <location>
        <begin position="28"/>
        <end position="37"/>
    </location>
</feature>
<gene>
    <name evidence="2" type="ORF">PLEPLA_LOCUS17026</name>
</gene>
<organism evidence="2 3">
    <name type="scientific">Pleuronectes platessa</name>
    <name type="common">European plaice</name>
    <dbReference type="NCBI Taxonomy" id="8262"/>
    <lineage>
        <taxon>Eukaryota</taxon>
        <taxon>Metazoa</taxon>
        <taxon>Chordata</taxon>
        <taxon>Craniata</taxon>
        <taxon>Vertebrata</taxon>
        <taxon>Euteleostomi</taxon>
        <taxon>Actinopterygii</taxon>
        <taxon>Neopterygii</taxon>
        <taxon>Teleostei</taxon>
        <taxon>Neoteleostei</taxon>
        <taxon>Acanthomorphata</taxon>
        <taxon>Carangaria</taxon>
        <taxon>Pleuronectiformes</taxon>
        <taxon>Pleuronectoidei</taxon>
        <taxon>Pleuronectidae</taxon>
        <taxon>Pleuronectes</taxon>
    </lineage>
</organism>
<evidence type="ECO:0000256" key="1">
    <source>
        <dbReference type="SAM" id="MobiDB-lite"/>
    </source>
</evidence>
<accession>A0A9N7UDK8</accession>
<dbReference type="EMBL" id="CADEAL010001112">
    <property type="protein sequence ID" value="CAB1429051.1"/>
    <property type="molecule type" value="Genomic_DNA"/>
</dbReference>
<feature type="compositionally biased region" description="Low complexity" evidence="1">
    <location>
        <begin position="60"/>
        <end position="74"/>
    </location>
</feature>
<feature type="compositionally biased region" description="Basic residues" evidence="1">
    <location>
        <begin position="75"/>
        <end position="86"/>
    </location>
</feature>
<sequence>MSREFLVMTANDGVMGTLKQIYVDEVESLDPNPPEESESIRGWPRRIGSSTFSTSRCRRAPISPLSAPLGPSGPHLRRAGGLRCHFHQMLTQRESSLSGPPNDRLPAPSHTISPRSAQRRGLINRVWFYRGRETQASQSGERRETSGDE</sequence>
<evidence type="ECO:0000313" key="2">
    <source>
        <dbReference type="EMBL" id="CAB1429051.1"/>
    </source>
</evidence>
<dbReference type="AlphaFoldDB" id="A0A9N7UDK8"/>
<comment type="caution">
    <text evidence="2">The sequence shown here is derived from an EMBL/GenBank/DDBJ whole genome shotgun (WGS) entry which is preliminary data.</text>
</comment>